<dbReference type="PANTHER" id="PTHR11059">
    <property type="entry name" value="DNA REPAIR PROTEIN RECN"/>
    <property type="match status" value="1"/>
</dbReference>
<dbReference type="Gene3D" id="3.40.50.300">
    <property type="entry name" value="P-loop containing nucleotide triphosphate hydrolases"/>
    <property type="match status" value="2"/>
</dbReference>
<sequence>MLQELAIHNFAIIEQLEMAFENGMTVLSGETGAGKSIIIDAVGLLAGGRGSSDFIRTGAKKATLEGLFVVPSENRVWTILEKYGIDHEDDTILLQRDLYQSGRNICRVNGRMVNTATLREIGESLVDIHGQNEHQELMHPEKHLGLLDQFAGQSVAKIRSQYDKLYAEYQRVQKNVQKKQQNEQEWAQRLDMLRYQSSEIEAAQLQPHEEAQLSEERDRLSNYQKIAEALQESYSALAGDENQALDQIAVAMNNMQGIADFAPEYKEIATNIANAYYALQDSGSDLSHQLDGLEWDEGRLDEIEKRLEVLTELKRKYGDSVEDVIAYGAKVKQELGQMEATDESEDALEEQLQQLTKQLTQVGTQLTAARQKAAKRLEKAIHQQLTELYMGKTVFEVRFAKPTHPPHFYATGLDNVEFYVQTNPGERFLPLAKVASGGELSRMMLALKTIFSESQGVTSIIFDEVDTGVSGRVAQAIANKISLIAKNSQVLCITHLPQVAAMSDHQYWIEKKVQHKRTTTTVEKITGQKRVAALAKMLAGTAVTQLTTEHAEELLRMAQQTRKQIYTEHPSGE</sequence>
<dbReference type="AlphaFoldDB" id="A0A0R2FMA0"/>
<evidence type="ECO:0000256" key="4">
    <source>
        <dbReference type="ARBA" id="ARBA00022741"/>
    </source>
</evidence>
<evidence type="ECO:0000256" key="6">
    <source>
        <dbReference type="ARBA" id="ARBA00022840"/>
    </source>
</evidence>
<dbReference type="FunFam" id="3.40.50.300:FF:000319">
    <property type="entry name" value="DNA repair protein RecN"/>
    <property type="match status" value="1"/>
</dbReference>
<dbReference type="GO" id="GO:0009432">
    <property type="term" value="P:SOS response"/>
    <property type="evidence" value="ECO:0007669"/>
    <property type="project" value="TreeGrafter"/>
</dbReference>
<evidence type="ECO:0000313" key="15">
    <source>
        <dbReference type="Proteomes" id="UP000051751"/>
    </source>
</evidence>
<dbReference type="OrthoDB" id="9806954at2"/>
<comment type="caution">
    <text evidence="12">The sequence shown here is derived from an EMBL/GenBank/DDBJ whole genome shotgun (WGS) entry which is preliminary data.</text>
</comment>
<dbReference type="Pfam" id="PF02463">
    <property type="entry name" value="SMC_N"/>
    <property type="match status" value="1"/>
</dbReference>
<evidence type="ECO:0000313" key="12">
    <source>
        <dbReference type="EMBL" id="KRN29656.1"/>
    </source>
</evidence>
<evidence type="ECO:0000256" key="2">
    <source>
        <dbReference type="ARBA" id="ARBA00009441"/>
    </source>
</evidence>
<evidence type="ECO:0000256" key="8">
    <source>
        <dbReference type="ARBA" id="ARBA00033408"/>
    </source>
</evidence>
<reference evidence="14 15" key="1">
    <citation type="journal article" date="2015" name="Genome Announc.">
        <title>Expanding the biotechnology potential of lactobacilli through comparative genomics of 213 strains and associated genera.</title>
        <authorList>
            <person name="Sun Z."/>
            <person name="Harris H.M."/>
            <person name="McCann A."/>
            <person name="Guo C."/>
            <person name="Argimon S."/>
            <person name="Zhang W."/>
            <person name="Yang X."/>
            <person name="Jeffery I.B."/>
            <person name="Cooney J.C."/>
            <person name="Kagawa T.F."/>
            <person name="Liu W."/>
            <person name="Song Y."/>
            <person name="Salvetti E."/>
            <person name="Wrobel A."/>
            <person name="Rasinkangas P."/>
            <person name="Parkhill J."/>
            <person name="Rea M.C."/>
            <person name="O'Sullivan O."/>
            <person name="Ritari J."/>
            <person name="Douillard F.P."/>
            <person name="Paul Ross R."/>
            <person name="Yang R."/>
            <person name="Briner A.E."/>
            <person name="Felis G.E."/>
            <person name="de Vos W.M."/>
            <person name="Barrangou R."/>
            <person name="Klaenhammer T.R."/>
            <person name="Caufield P.W."/>
            <person name="Cui Y."/>
            <person name="Zhang H."/>
            <person name="O'Toole P.W."/>
        </authorList>
    </citation>
    <scope>NUCLEOTIDE SEQUENCE [LARGE SCALE GENOMIC DNA]</scope>
    <source>
        <strain evidence="12 15">ATCC BAA-66</strain>
        <strain evidence="13 14">DSM 13344</strain>
    </source>
</reference>
<evidence type="ECO:0000256" key="3">
    <source>
        <dbReference type="ARBA" id="ARBA00021315"/>
    </source>
</evidence>
<feature type="coiled-coil region" evidence="10">
    <location>
        <begin position="155"/>
        <end position="189"/>
    </location>
</feature>
<evidence type="ECO:0000256" key="7">
    <source>
        <dbReference type="ARBA" id="ARBA00023204"/>
    </source>
</evidence>
<dbReference type="GO" id="GO:0006281">
    <property type="term" value="P:DNA repair"/>
    <property type="evidence" value="ECO:0007669"/>
    <property type="project" value="UniProtKB-KW"/>
</dbReference>
<proteinExistence type="inferred from homology"/>
<keyword evidence="10" id="KW-0175">Coiled coil</keyword>
<keyword evidence="14" id="KW-1185">Reference proteome</keyword>
<protein>
    <recommendedName>
        <fullName evidence="3 9">DNA repair protein RecN</fullName>
    </recommendedName>
    <alternativeName>
        <fullName evidence="8 9">Recombination protein N</fullName>
    </alternativeName>
</protein>
<feature type="domain" description="RecF/RecN/SMC N-terminal" evidence="11">
    <location>
        <begin position="1"/>
        <end position="512"/>
    </location>
</feature>
<keyword evidence="6" id="KW-0067">ATP-binding</keyword>
<evidence type="ECO:0000256" key="1">
    <source>
        <dbReference type="ARBA" id="ARBA00003618"/>
    </source>
</evidence>
<dbReference type="PATRIC" id="fig|81857.3.peg.548"/>
<dbReference type="InterPro" id="IPR003395">
    <property type="entry name" value="RecF/RecN/SMC_N"/>
</dbReference>
<dbReference type="NCBIfam" id="TIGR00634">
    <property type="entry name" value="recN"/>
    <property type="match status" value="1"/>
</dbReference>
<keyword evidence="4" id="KW-0547">Nucleotide-binding</keyword>
<dbReference type="GO" id="GO:0005524">
    <property type="term" value="F:ATP binding"/>
    <property type="evidence" value="ECO:0007669"/>
    <property type="project" value="UniProtKB-KW"/>
</dbReference>
<keyword evidence="7 9" id="KW-0234">DNA repair</keyword>
<dbReference type="GO" id="GO:0043590">
    <property type="term" value="C:bacterial nucleoid"/>
    <property type="evidence" value="ECO:0007669"/>
    <property type="project" value="TreeGrafter"/>
</dbReference>
<comment type="function">
    <text evidence="1 9">May be involved in recombinational repair of damaged DNA.</text>
</comment>
<dbReference type="InterPro" id="IPR004604">
    <property type="entry name" value="DNA_recomb/repair_RecN"/>
</dbReference>
<evidence type="ECO:0000256" key="9">
    <source>
        <dbReference type="PIRNR" id="PIRNR003128"/>
    </source>
</evidence>
<dbReference type="SUPFAM" id="SSF52540">
    <property type="entry name" value="P-loop containing nucleoside triphosphate hydrolases"/>
    <property type="match status" value="2"/>
</dbReference>
<keyword evidence="5 9" id="KW-0227">DNA damage</keyword>
<evidence type="ECO:0000259" key="11">
    <source>
        <dbReference type="Pfam" id="PF02463"/>
    </source>
</evidence>
<evidence type="ECO:0000256" key="5">
    <source>
        <dbReference type="ARBA" id="ARBA00022763"/>
    </source>
</evidence>
<dbReference type="Proteomes" id="UP000051645">
    <property type="component" value="Unassembled WGS sequence"/>
</dbReference>
<evidence type="ECO:0000256" key="10">
    <source>
        <dbReference type="SAM" id="Coils"/>
    </source>
</evidence>
<dbReference type="RefSeq" id="WP_057768375.1">
    <property type="nucleotide sequence ID" value="NZ_JQAT01000001.1"/>
</dbReference>
<dbReference type="PIRSF" id="PIRSF003128">
    <property type="entry name" value="RecN"/>
    <property type="match status" value="1"/>
</dbReference>
<dbReference type="GO" id="GO:0006310">
    <property type="term" value="P:DNA recombination"/>
    <property type="evidence" value="ECO:0007669"/>
    <property type="project" value="InterPro"/>
</dbReference>
<accession>A0A0R2FMA0</accession>
<evidence type="ECO:0000313" key="14">
    <source>
        <dbReference type="Proteomes" id="UP000051645"/>
    </source>
</evidence>
<gene>
    <name evidence="12" type="ORF">IV38_GL000543</name>
    <name evidence="13" type="ORF">IV40_GL000125</name>
</gene>
<dbReference type="Proteomes" id="UP000051751">
    <property type="component" value="Unassembled WGS sequence"/>
</dbReference>
<dbReference type="PANTHER" id="PTHR11059:SF0">
    <property type="entry name" value="DNA REPAIR PROTEIN RECN"/>
    <property type="match status" value="1"/>
</dbReference>
<dbReference type="FunFam" id="3.40.50.300:FF:000356">
    <property type="entry name" value="DNA repair protein RecN"/>
    <property type="match status" value="1"/>
</dbReference>
<dbReference type="STRING" id="81857.IV38_GL000543"/>
<dbReference type="CDD" id="cd03241">
    <property type="entry name" value="ABC_RecN"/>
    <property type="match status" value="2"/>
</dbReference>
<organism evidence="12 15">
    <name type="scientific">Lactobacillus selangorensis</name>
    <dbReference type="NCBI Taxonomy" id="81857"/>
    <lineage>
        <taxon>Bacteria</taxon>
        <taxon>Bacillati</taxon>
        <taxon>Bacillota</taxon>
        <taxon>Bacilli</taxon>
        <taxon>Lactobacillales</taxon>
        <taxon>Lactobacillaceae</taxon>
        <taxon>Lactobacillus</taxon>
    </lineage>
</organism>
<name>A0A0R2FMA0_9LACO</name>
<dbReference type="EMBL" id="JQAT01000001">
    <property type="protein sequence ID" value="KRN29656.1"/>
    <property type="molecule type" value="Genomic_DNA"/>
</dbReference>
<dbReference type="EMBL" id="JQAZ01000001">
    <property type="protein sequence ID" value="KRN33815.1"/>
    <property type="molecule type" value="Genomic_DNA"/>
</dbReference>
<feature type="coiled-coil region" evidence="10">
    <location>
        <begin position="300"/>
        <end position="372"/>
    </location>
</feature>
<evidence type="ECO:0000313" key="13">
    <source>
        <dbReference type="EMBL" id="KRN33815.1"/>
    </source>
</evidence>
<comment type="similarity">
    <text evidence="2 9">Belongs to the RecN family.</text>
</comment>
<dbReference type="InterPro" id="IPR027417">
    <property type="entry name" value="P-loop_NTPase"/>
</dbReference>